<dbReference type="EMBL" id="VFML01000001">
    <property type="protein sequence ID" value="TQJ02796.1"/>
    <property type="molecule type" value="Genomic_DNA"/>
</dbReference>
<evidence type="ECO:0000256" key="4">
    <source>
        <dbReference type="ARBA" id="ARBA00022801"/>
    </source>
</evidence>
<feature type="domain" description="Phosphatidic acid phosphatase type 2/haloperoxidase" evidence="8">
    <location>
        <begin position="78"/>
        <end position="191"/>
    </location>
</feature>
<organism evidence="9 10">
    <name type="scientific">Amycolatopsis cihanbeyliensis</name>
    <dbReference type="NCBI Taxonomy" id="1128664"/>
    <lineage>
        <taxon>Bacteria</taxon>
        <taxon>Bacillati</taxon>
        <taxon>Actinomycetota</taxon>
        <taxon>Actinomycetes</taxon>
        <taxon>Pseudonocardiales</taxon>
        <taxon>Pseudonocardiaceae</taxon>
        <taxon>Amycolatopsis</taxon>
    </lineage>
</organism>
<feature type="transmembrane region" description="Helical" evidence="7">
    <location>
        <begin position="47"/>
        <end position="68"/>
    </location>
</feature>
<keyword evidence="6 7" id="KW-0472">Membrane</keyword>
<keyword evidence="3 7" id="KW-0812">Transmembrane</keyword>
<evidence type="ECO:0000256" key="3">
    <source>
        <dbReference type="ARBA" id="ARBA00022692"/>
    </source>
</evidence>
<dbReference type="Pfam" id="PF01569">
    <property type="entry name" value="PAP2"/>
    <property type="match status" value="1"/>
</dbReference>
<evidence type="ECO:0000313" key="9">
    <source>
        <dbReference type="EMBL" id="TQJ02796.1"/>
    </source>
</evidence>
<evidence type="ECO:0000313" key="10">
    <source>
        <dbReference type="Proteomes" id="UP000320876"/>
    </source>
</evidence>
<evidence type="ECO:0000256" key="7">
    <source>
        <dbReference type="SAM" id="Phobius"/>
    </source>
</evidence>
<gene>
    <name evidence="9" type="ORF">FB471_2541</name>
</gene>
<evidence type="ECO:0000256" key="5">
    <source>
        <dbReference type="ARBA" id="ARBA00022989"/>
    </source>
</evidence>
<dbReference type="AlphaFoldDB" id="A0A542DIC5"/>
<feature type="transmembrane region" description="Helical" evidence="7">
    <location>
        <begin position="176"/>
        <end position="195"/>
    </location>
</feature>
<keyword evidence="10" id="KW-1185">Reference proteome</keyword>
<dbReference type="GO" id="GO:0016787">
    <property type="term" value="F:hydrolase activity"/>
    <property type="evidence" value="ECO:0007669"/>
    <property type="project" value="UniProtKB-KW"/>
</dbReference>
<keyword evidence="4" id="KW-0378">Hydrolase</keyword>
<dbReference type="InterPro" id="IPR000326">
    <property type="entry name" value="PAP2/HPO"/>
</dbReference>
<feature type="transmembrane region" description="Helical" evidence="7">
    <location>
        <begin position="139"/>
        <end position="164"/>
    </location>
</feature>
<dbReference type="Proteomes" id="UP000320876">
    <property type="component" value="Unassembled WGS sequence"/>
</dbReference>
<dbReference type="SMART" id="SM00014">
    <property type="entry name" value="acidPPc"/>
    <property type="match status" value="1"/>
</dbReference>
<keyword evidence="2" id="KW-1003">Cell membrane</keyword>
<protein>
    <submittedName>
        <fullName evidence="9">Undecaprenyl-diphosphatase</fullName>
    </submittedName>
</protein>
<accession>A0A542DIC5</accession>
<proteinExistence type="predicted"/>
<dbReference type="GO" id="GO:0005886">
    <property type="term" value="C:plasma membrane"/>
    <property type="evidence" value="ECO:0007669"/>
    <property type="project" value="UniProtKB-SubCell"/>
</dbReference>
<evidence type="ECO:0000259" key="8">
    <source>
        <dbReference type="SMART" id="SM00014"/>
    </source>
</evidence>
<dbReference type="Gene3D" id="1.20.144.10">
    <property type="entry name" value="Phosphatidic acid phosphatase type 2/haloperoxidase"/>
    <property type="match status" value="1"/>
</dbReference>
<dbReference type="SUPFAM" id="SSF48317">
    <property type="entry name" value="Acid phosphatase/Vanadium-dependent haloperoxidase"/>
    <property type="match status" value="1"/>
</dbReference>
<sequence>MSVRMETRSPEPAPPGGNIEDVPDASAALYRDIVDLAAGAPSWLQSFAGFFTDAAIVLLGGLMVLCWWRARQLPARSMALAVVAPAATVLAYGLSEVVKLIKQVERPCRTLPDVVPIAECPPPGDWSFPSNHSVVAGSAVLGIALAWRALAALALPVGLAAAASRVFVGAHYPHDAVVGLLLGALVVAVLVPPLLRPATRLTARLRDRRRSAAPHQVC</sequence>
<keyword evidence="5 7" id="KW-1133">Transmembrane helix</keyword>
<reference evidence="9 10" key="1">
    <citation type="submission" date="2019-06" db="EMBL/GenBank/DDBJ databases">
        <title>Sequencing the genomes of 1000 actinobacteria strains.</title>
        <authorList>
            <person name="Klenk H.-P."/>
        </authorList>
    </citation>
    <scope>NUCLEOTIDE SEQUENCE [LARGE SCALE GENOMIC DNA]</scope>
    <source>
        <strain evidence="9 10">DSM 45679</strain>
    </source>
</reference>
<dbReference type="PANTHER" id="PTHR14969">
    <property type="entry name" value="SPHINGOSINE-1-PHOSPHATE PHOSPHOHYDROLASE"/>
    <property type="match status" value="1"/>
</dbReference>
<comment type="caution">
    <text evidence="9">The sequence shown here is derived from an EMBL/GenBank/DDBJ whole genome shotgun (WGS) entry which is preliminary data.</text>
</comment>
<dbReference type="InterPro" id="IPR036938">
    <property type="entry name" value="PAP2/HPO_sf"/>
</dbReference>
<dbReference type="PANTHER" id="PTHR14969:SF62">
    <property type="entry name" value="DECAPRENYLPHOSPHORYL-5-PHOSPHORIBOSE PHOSPHATASE RV3807C-RELATED"/>
    <property type="match status" value="1"/>
</dbReference>
<evidence type="ECO:0000256" key="2">
    <source>
        <dbReference type="ARBA" id="ARBA00022475"/>
    </source>
</evidence>
<name>A0A542DIC5_AMYCI</name>
<evidence type="ECO:0000256" key="6">
    <source>
        <dbReference type="ARBA" id="ARBA00023136"/>
    </source>
</evidence>
<evidence type="ECO:0000256" key="1">
    <source>
        <dbReference type="ARBA" id="ARBA00004651"/>
    </source>
</evidence>
<comment type="subcellular location">
    <subcellularLocation>
        <location evidence="1">Cell membrane</location>
        <topology evidence="1">Multi-pass membrane protein</topology>
    </subcellularLocation>
</comment>